<dbReference type="PANTHER" id="PTHR33221:SF2">
    <property type="entry name" value="TRANSCRIPTIONAL REGULATOR"/>
    <property type="match status" value="1"/>
</dbReference>
<reference evidence="1 2" key="1">
    <citation type="journal article" date="2009" name="Stand. Genomic Sci.">
        <title>Complete genome sequence of Cryptobacterium curtum type strain (12-3).</title>
        <authorList>
            <person name="Mavrommatis K."/>
            <person name="Pukall R."/>
            <person name="Rohde C."/>
            <person name="Chen F."/>
            <person name="Sims D."/>
            <person name="Brettin T."/>
            <person name="Kuske C."/>
            <person name="Detter J.C."/>
            <person name="Han C."/>
            <person name="Lapidus A."/>
            <person name="Copeland A."/>
            <person name="Glavina Del Rio T."/>
            <person name="Nolan M."/>
            <person name="Lucas S."/>
            <person name="Tice H."/>
            <person name="Cheng J.F."/>
            <person name="Bruce D."/>
            <person name="Goodwin L."/>
            <person name="Pitluck S."/>
            <person name="Ovchinnikova G."/>
            <person name="Pati A."/>
            <person name="Ivanova N."/>
            <person name="Chen A."/>
            <person name="Palaniappan K."/>
            <person name="Chain P."/>
            <person name="D'haeseleer P."/>
            <person name="Goker M."/>
            <person name="Bristow J."/>
            <person name="Eisen J.A."/>
            <person name="Markowitz V."/>
            <person name="Hugenholtz P."/>
            <person name="Rohde M."/>
            <person name="Klenk H.P."/>
            <person name="Kyrpides N.C."/>
        </authorList>
    </citation>
    <scope>NUCLEOTIDE SEQUENCE [LARGE SCALE GENOMIC DNA]</scope>
    <source>
        <strain evidence="2">ATCC 700683 / DSM 15641 / 12-3</strain>
    </source>
</reference>
<dbReference type="Proteomes" id="UP000000954">
    <property type="component" value="Chromosome"/>
</dbReference>
<dbReference type="InterPro" id="IPR000944">
    <property type="entry name" value="Tscrpt_reg_Rrf2"/>
</dbReference>
<protein>
    <submittedName>
        <fullName evidence="1">Rrf2 family protein, putative transcriptional regulator</fullName>
    </submittedName>
</protein>
<gene>
    <name evidence="1" type="ordered locus">Ccur_08590</name>
</gene>
<dbReference type="PANTHER" id="PTHR33221">
    <property type="entry name" value="WINGED HELIX-TURN-HELIX TRANSCRIPTIONAL REGULATOR, RRF2 FAMILY"/>
    <property type="match status" value="1"/>
</dbReference>
<dbReference type="EMBL" id="CP001682">
    <property type="protein sequence ID" value="ACU94561.1"/>
    <property type="molecule type" value="Genomic_DNA"/>
</dbReference>
<dbReference type="GO" id="GO:0003700">
    <property type="term" value="F:DNA-binding transcription factor activity"/>
    <property type="evidence" value="ECO:0007669"/>
    <property type="project" value="TreeGrafter"/>
</dbReference>
<dbReference type="Pfam" id="PF02082">
    <property type="entry name" value="Rrf2"/>
    <property type="match status" value="1"/>
</dbReference>
<keyword evidence="2" id="KW-1185">Reference proteome</keyword>
<dbReference type="AlphaFoldDB" id="C7MNS1"/>
<dbReference type="SUPFAM" id="SSF46785">
    <property type="entry name" value="Winged helix' DNA-binding domain"/>
    <property type="match status" value="1"/>
</dbReference>
<proteinExistence type="predicted"/>
<dbReference type="GO" id="GO:0005829">
    <property type="term" value="C:cytosol"/>
    <property type="evidence" value="ECO:0007669"/>
    <property type="project" value="TreeGrafter"/>
</dbReference>
<dbReference type="eggNOG" id="COG1959">
    <property type="taxonomic scope" value="Bacteria"/>
</dbReference>
<dbReference type="KEGG" id="ccu:Ccur_08590"/>
<evidence type="ECO:0000313" key="2">
    <source>
        <dbReference type="Proteomes" id="UP000000954"/>
    </source>
</evidence>
<dbReference type="STRING" id="469378.Ccur_08590"/>
<sequence length="170" mass="18691">MELTRRCDYACRILRSAYRHRDRFVSVAEISEEEEIPYAFARTIQHDLVQAGYVRTVRGAHGGLQLAIDLSQVTVLDVLHALQGEVTVSACAADPQSCSKSEGCRFNQLWQVADKMLNTLFDSVTLSDMFESTSSNIPASTIEAADEAVRTSLDELLDGRAPTSCAVTCN</sequence>
<dbReference type="NCBIfam" id="TIGR00738">
    <property type="entry name" value="rrf2_super"/>
    <property type="match status" value="1"/>
</dbReference>
<accession>C7MNS1</accession>
<dbReference type="PROSITE" id="PS51197">
    <property type="entry name" value="HTH_RRF2_2"/>
    <property type="match status" value="1"/>
</dbReference>
<dbReference type="HOGENOM" id="CLU_107144_1_3_11"/>
<dbReference type="Gene3D" id="1.10.10.10">
    <property type="entry name" value="Winged helix-like DNA-binding domain superfamily/Winged helix DNA-binding domain"/>
    <property type="match status" value="1"/>
</dbReference>
<evidence type="ECO:0000313" key="1">
    <source>
        <dbReference type="EMBL" id="ACU94561.1"/>
    </source>
</evidence>
<dbReference type="RefSeq" id="WP_012803248.1">
    <property type="nucleotide sequence ID" value="NC_013170.1"/>
</dbReference>
<dbReference type="InterPro" id="IPR036390">
    <property type="entry name" value="WH_DNA-bd_sf"/>
</dbReference>
<dbReference type="InterPro" id="IPR036388">
    <property type="entry name" value="WH-like_DNA-bd_sf"/>
</dbReference>
<organism evidence="1 2">
    <name type="scientific">Cryptobacterium curtum (strain ATCC 700683 / DSM 15641 / CCUG 43107 / 12-3)</name>
    <dbReference type="NCBI Taxonomy" id="469378"/>
    <lineage>
        <taxon>Bacteria</taxon>
        <taxon>Bacillati</taxon>
        <taxon>Actinomycetota</taxon>
        <taxon>Coriobacteriia</taxon>
        <taxon>Eggerthellales</taxon>
        <taxon>Eggerthellaceae</taxon>
        <taxon>Cryptobacterium</taxon>
    </lineage>
</organism>
<dbReference type="OrthoDB" id="9808360at2"/>
<name>C7MNS1_CRYCD</name>